<comment type="caution">
    <text evidence="19">The sequence shown here is derived from an EMBL/GenBank/DDBJ whole genome shotgun (WGS) entry which is preliminary data.</text>
</comment>
<dbReference type="CDD" id="cd02023">
    <property type="entry name" value="UMPK"/>
    <property type="match status" value="1"/>
</dbReference>
<dbReference type="NCBIfam" id="NF004018">
    <property type="entry name" value="PRK05480.1"/>
    <property type="match status" value="1"/>
</dbReference>
<dbReference type="RefSeq" id="WP_122911766.1">
    <property type="nucleotide sequence ID" value="NZ_RHHT01000002.1"/>
</dbReference>
<proteinExistence type="inferred from homology"/>
<feature type="domain" description="Phosphoribulokinase/uridine kinase" evidence="18">
    <location>
        <begin position="6"/>
        <end position="191"/>
    </location>
</feature>
<dbReference type="InterPro" id="IPR027417">
    <property type="entry name" value="P-loop_NTPase"/>
</dbReference>
<evidence type="ECO:0000256" key="10">
    <source>
        <dbReference type="ARBA" id="ARBA00022777"/>
    </source>
</evidence>
<keyword evidence="10 16" id="KW-0418">Kinase</keyword>
<keyword evidence="8 16" id="KW-0808">Transferase</keyword>
<dbReference type="UniPathway" id="UPA00574">
    <property type="reaction ID" value="UER00637"/>
</dbReference>
<name>A0A3M8DDV8_9BACL</name>
<dbReference type="GO" id="GO:0005524">
    <property type="term" value="F:ATP binding"/>
    <property type="evidence" value="ECO:0007669"/>
    <property type="project" value="UniProtKB-UniRule"/>
</dbReference>
<dbReference type="InterPro" id="IPR006083">
    <property type="entry name" value="PRK/URK"/>
</dbReference>
<dbReference type="PRINTS" id="PR00988">
    <property type="entry name" value="URIDINKINASE"/>
</dbReference>
<dbReference type="EMBL" id="RHHT01000002">
    <property type="protein sequence ID" value="RNB86272.1"/>
    <property type="molecule type" value="Genomic_DNA"/>
</dbReference>
<comment type="catalytic activity">
    <reaction evidence="15 16 17">
        <text>uridine + ATP = UMP + ADP + H(+)</text>
        <dbReference type="Rhea" id="RHEA:16825"/>
        <dbReference type="ChEBI" id="CHEBI:15378"/>
        <dbReference type="ChEBI" id="CHEBI:16704"/>
        <dbReference type="ChEBI" id="CHEBI:30616"/>
        <dbReference type="ChEBI" id="CHEBI:57865"/>
        <dbReference type="ChEBI" id="CHEBI:456216"/>
        <dbReference type="EC" id="2.7.1.48"/>
    </reaction>
</comment>
<dbReference type="HAMAP" id="MF_00551">
    <property type="entry name" value="Uridine_kinase"/>
    <property type="match status" value="1"/>
</dbReference>
<evidence type="ECO:0000313" key="19">
    <source>
        <dbReference type="EMBL" id="RNB86272.1"/>
    </source>
</evidence>
<dbReference type="NCBIfam" id="TIGR00235">
    <property type="entry name" value="udk"/>
    <property type="match status" value="1"/>
</dbReference>
<evidence type="ECO:0000256" key="5">
    <source>
        <dbReference type="ARBA" id="ARBA00012137"/>
    </source>
</evidence>
<organism evidence="19 20">
    <name type="scientific">Brevibacillus panacihumi</name>
    <dbReference type="NCBI Taxonomy" id="497735"/>
    <lineage>
        <taxon>Bacteria</taxon>
        <taxon>Bacillati</taxon>
        <taxon>Bacillota</taxon>
        <taxon>Bacilli</taxon>
        <taxon>Bacillales</taxon>
        <taxon>Paenibacillaceae</taxon>
        <taxon>Brevibacillus</taxon>
    </lineage>
</organism>
<comment type="pathway">
    <text evidence="2 16 17">Pyrimidine metabolism; UMP biosynthesis via salvage pathway; UMP from uridine: step 1/1.</text>
</comment>
<evidence type="ECO:0000313" key="20">
    <source>
        <dbReference type="Proteomes" id="UP000281915"/>
    </source>
</evidence>
<evidence type="ECO:0000256" key="8">
    <source>
        <dbReference type="ARBA" id="ARBA00022679"/>
    </source>
</evidence>
<comment type="catalytic activity">
    <reaction evidence="14 17">
        <text>cytidine + ATP = CMP + ADP + H(+)</text>
        <dbReference type="Rhea" id="RHEA:24674"/>
        <dbReference type="ChEBI" id="CHEBI:15378"/>
        <dbReference type="ChEBI" id="CHEBI:17562"/>
        <dbReference type="ChEBI" id="CHEBI:30616"/>
        <dbReference type="ChEBI" id="CHEBI:60377"/>
        <dbReference type="ChEBI" id="CHEBI:456216"/>
        <dbReference type="EC" id="2.7.1.48"/>
    </reaction>
</comment>
<keyword evidence="11 16" id="KW-0067">ATP-binding</keyword>
<dbReference type="InterPro" id="IPR026008">
    <property type="entry name" value="Uridine_kinase"/>
</dbReference>
<evidence type="ECO:0000256" key="13">
    <source>
        <dbReference type="ARBA" id="ARBA00031452"/>
    </source>
</evidence>
<dbReference type="Proteomes" id="UP000281915">
    <property type="component" value="Unassembled WGS sequence"/>
</dbReference>
<evidence type="ECO:0000256" key="4">
    <source>
        <dbReference type="ARBA" id="ARBA00005408"/>
    </source>
</evidence>
<evidence type="ECO:0000256" key="2">
    <source>
        <dbReference type="ARBA" id="ARBA00004690"/>
    </source>
</evidence>
<dbReference type="GO" id="GO:0044206">
    <property type="term" value="P:UMP salvage"/>
    <property type="evidence" value="ECO:0007669"/>
    <property type="project" value="UniProtKB-UniRule"/>
</dbReference>
<feature type="binding site" evidence="16">
    <location>
        <begin position="11"/>
        <end position="18"/>
    </location>
    <ligand>
        <name>ATP</name>
        <dbReference type="ChEBI" id="CHEBI:30616"/>
    </ligand>
</feature>
<reference evidence="19 20" key="1">
    <citation type="submission" date="2018-10" db="EMBL/GenBank/DDBJ databases">
        <title>Phylogenomics of Brevibacillus.</title>
        <authorList>
            <person name="Dunlap C."/>
        </authorList>
    </citation>
    <scope>NUCLEOTIDE SEQUENCE [LARGE SCALE GENOMIC DNA]</scope>
    <source>
        <strain evidence="19 20">JCM 15085</strain>
    </source>
</reference>
<evidence type="ECO:0000256" key="12">
    <source>
        <dbReference type="ARBA" id="ARBA00030641"/>
    </source>
</evidence>
<dbReference type="UniPathway" id="UPA00579">
    <property type="reaction ID" value="UER00640"/>
</dbReference>
<evidence type="ECO:0000256" key="3">
    <source>
        <dbReference type="ARBA" id="ARBA00004784"/>
    </source>
</evidence>
<dbReference type="GO" id="GO:0043771">
    <property type="term" value="F:cytidine kinase activity"/>
    <property type="evidence" value="ECO:0007669"/>
    <property type="project" value="RHEA"/>
</dbReference>
<evidence type="ECO:0000256" key="6">
    <source>
        <dbReference type="ARBA" id="ARBA00021478"/>
    </source>
</evidence>
<dbReference type="GO" id="GO:0044211">
    <property type="term" value="P:CTP salvage"/>
    <property type="evidence" value="ECO:0007669"/>
    <property type="project" value="UniProtKB-UniRule"/>
</dbReference>
<evidence type="ECO:0000259" key="18">
    <source>
        <dbReference type="Pfam" id="PF00485"/>
    </source>
</evidence>
<keyword evidence="9 16" id="KW-0547">Nucleotide-binding</keyword>
<evidence type="ECO:0000256" key="14">
    <source>
        <dbReference type="ARBA" id="ARBA00047436"/>
    </source>
</evidence>
<protein>
    <recommendedName>
        <fullName evidence="6 16">Uridine kinase</fullName>
        <ecNumber evidence="5 16">2.7.1.48</ecNumber>
    </recommendedName>
    <alternativeName>
        <fullName evidence="12 16">Cytidine monophosphokinase</fullName>
    </alternativeName>
    <alternativeName>
        <fullName evidence="13 16">Uridine monophosphokinase</fullName>
    </alternativeName>
</protein>
<dbReference type="InterPro" id="IPR000764">
    <property type="entry name" value="Uridine_kinase-like"/>
</dbReference>
<evidence type="ECO:0000256" key="11">
    <source>
        <dbReference type="ARBA" id="ARBA00022840"/>
    </source>
</evidence>
<dbReference type="EC" id="2.7.1.48" evidence="5 16"/>
<evidence type="ECO:0000256" key="7">
    <source>
        <dbReference type="ARBA" id="ARBA00022490"/>
    </source>
</evidence>
<dbReference type="Gene3D" id="3.40.50.300">
    <property type="entry name" value="P-loop containing nucleotide triphosphate hydrolases"/>
    <property type="match status" value="1"/>
</dbReference>
<comment type="similarity">
    <text evidence="4 16 17">Belongs to the uridine kinase family.</text>
</comment>
<dbReference type="PANTHER" id="PTHR10285">
    <property type="entry name" value="URIDINE KINASE"/>
    <property type="match status" value="1"/>
</dbReference>
<accession>A0A3M8DDV8</accession>
<comment type="pathway">
    <text evidence="3 16 17">Pyrimidine metabolism; CTP biosynthesis via salvage pathway; CTP from cytidine: step 1/3.</text>
</comment>
<dbReference type="Pfam" id="PF00485">
    <property type="entry name" value="PRK"/>
    <property type="match status" value="1"/>
</dbReference>
<keyword evidence="7 16" id="KW-0963">Cytoplasm</keyword>
<dbReference type="AlphaFoldDB" id="A0A3M8DDV8"/>
<comment type="subcellular location">
    <subcellularLocation>
        <location evidence="1 16 17">Cytoplasm</location>
    </subcellularLocation>
</comment>
<evidence type="ECO:0000256" key="1">
    <source>
        <dbReference type="ARBA" id="ARBA00004496"/>
    </source>
</evidence>
<sequence>MKNPVLIGVAGGSGSGKSTVAGELFRQFQYDRVAMIEQDSYYKDQSHLSFEERVSTNYDHPLAFDNDLLLTHLQELLQGRAIEKPIYDFKEHNRKQERVLVEPQDVIILEGMLILEDERIRNLMDIKVFVDTDADVRIVRRIVRDIEERGRSLESVVNQYLNVVRPMHLQFIEPTKRYADVIIPEGGFNRVALDLLSTKISNILLEKRKYAHATP</sequence>
<gene>
    <name evidence="16" type="primary">udk</name>
    <name evidence="19" type="ORF">EDM58_01610</name>
</gene>
<dbReference type="GO" id="GO:0004849">
    <property type="term" value="F:uridine kinase activity"/>
    <property type="evidence" value="ECO:0007669"/>
    <property type="project" value="UniProtKB-UniRule"/>
</dbReference>
<evidence type="ECO:0000256" key="17">
    <source>
        <dbReference type="RuleBase" id="RU003825"/>
    </source>
</evidence>
<dbReference type="GO" id="GO:0005737">
    <property type="term" value="C:cytoplasm"/>
    <property type="evidence" value="ECO:0007669"/>
    <property type="project" value="UniProtKB-SubCell"/>
</dbReference>
<evidence type="ECO:0000256" key="16">
    <source>
        <dbReference type="HAMAP-Rule" id="MF_00551"/>
    </source>
</evidence>
<evidence type="ECO:0000256" key="15">
    <source>
        <dbReference type="ARBA" id="ARBA00048909"/>
    </source>
</evidence>
<dbReference type="SUPFAM" id="SSF52540">
    <property type="entry name" value="P-loop containing nucleoside triphosphate hydrolases"/>
    <property type="match status" value="1"/>
</dbReference>
<evidence type="ECO:0000256" key="9">
    <source>
        <dbReference type="ARBA" id="ARBA00022741"/>
    </source>
</evidence>